<proteinExistence type="predicted"/>
<feature type="domain" description="Glycosyl transferase family 1" evidence="1">
    <location>
        <begin position="205"/>
        <end position="317"/>
    </location>
</feature>
<dbReference type="EMBL" id="CP046913">
    <property type="protein sequence ID" value="QGZ60986.1"/>
    <property type="molecule type" value="Genomic_DNA"/>
</dbReference>
<reference evidence="2 3" key="1">
    <citation type="submission" date="2019-12" db="EMBL/GenBank/DDBJ databases">
        <title>Paraburkholderia acidiphila 7Q-K02 sp. nov and Paraburkholderia acidisoli DHF22 sp. nov., two strains isolated from forest soil.</title>
        <authorList>
            <person name="Gao Z."/>
            <person name="Qiu L."/>
        </authorList>
    </citation>
    <scope>NUCLEOTIDE SEQUENCE [LARGE SCALE GENOMIC DNA]</scope>
    <source>
        <strain evidence="2 3">DHF22</strain>
    </source>
</reference>
<keyword evidence="2" id="KW-0808">Transferase</keyword>
<dbReference type="Gene3D" id="3.40.50.2000">
    <property type="entry name" value="Glycogen Phosphorylase B"/>
    <property type="match status" value="2"/>
</dbReference>
<dbReference type="SUPFAM" id="SSF53756">
    <property type="entry name" value="UDP-Glycosyltransferase/glycogen phosphorylase"/>
    <property type="match status" value="1"/>
</dbReference>
<dbReference type="KEGG" id="pacs:FAZ98_04100"/>
<sequence>MANRVIHLFNGFLNPHGGSESEALALAEQLRAHGEVKLWATSSRSPAALRETHGIERITLGQAARGRLGNAADSPSIPDGGTYVFVGAHWRNRLWPLVVPAPQRLIYVFNTFHPKILPLTSQHPPLLRWPKTEYVFISEFQKTLLDTPGVIHPSPIDIARFTPAAQPHRRSRPVIGRLSRDTLAKHDPEDLALYREWMAAGADVKLQGASCLADQIEANPHLELLPEGARAAVDFLRSLDVFYYRTGSHVETFGRVVFEAMACGLPVVCHRRGGYANSIRHGENGFLFDTTQEAREIMQRLLAQPLLRAKIGAQARRTVESLYSRSALERRAQFYHGHAMA</sequence>
<dbReference type="OrthoDB" id="9802525at2"/>
<evidence type="ECO:0000313" key="3">
    <source>
        <dbReference type="Proteomes" id="UP000433577"/>
    </source>
</evidence>
<keyword evidence="3" id="KW-1185">Reference proteome</keyword>
<dbReference type="PANTHER" id="PTHR45947">
    <property type="entry name" value="SULFOQUINOVOSYL TRANSFERASE SQD2"/>
    <property type="match status" value="1"/>
</dbReference>
<dbReference type="AlphaFoldDB" id="A0A7Z2GFS0"/>
<dbReference type="CDD" id="cd03801">
    <property type="entry name" value="GT4_PimA-like"/>
    <property type="match status" value="1"/>
</dbReference>
<evidence type="ECO:0000259" key="1">
    <source>
        <dbReference type="Pfam" id="PF00534"/>
    </source>
</evidence>
<dbReference type="InterPro" id="IPR001296">
    <property type="entry name" value="Glyco_trans_1"/>
</dbReference>
<dbReference type="RefSeq" id="WP_158949038.1">
    <property type="nucleotide sequence ID" value="NZ_CP046913.1"/>
</dbReference>
<dbReference type="GO" id="GO:0016757">
    <property type="term" value="F:glycosyltransferase activity"/>
    <property type="evidence" value="ECO:0007669"/>
    <property type="project" value="InterPro"/>
</dbReference>
<evidence type="ECO:0000313" key="2">
    <source>
        <dbReference type="EMBL" id="QGZ60986.1"/>
    </source>
</evidence>
<accession>A0A7Z2GFS0</accession>
<dbReference type="Proteomes" id="UP000433577">
    <property type="component" value="Chromosome 1"/>
</dbReference>
<organism evidence="2 3">
    <name type="scientific">Paraburkholderia acidisoli</name>
    <dbReference type="NCBI Taxonomy" id="2571748"/>
    <lineage>
        <taxon>Bacteria</taxon>
        <taxon>Pseudomonadati</taxon>
        <taxon>Pseudomonadota</taxon>
        <taxon>Betaproteobacteria</taxon>
        <taxon>Burkholderiales</taxon>
        <taxon>Burkholderiaceae</taxon>
        <taxon>Paraburkholderia</taxon>
    </lineage>
</organism>
<dbReference type="Pfam" id="PF00534">
    <property type="entry name" value="Glycos_transf_1"/>
    <property type="match status" value="1"/>
</dbReference>
<name>A0A7Z2GFS0_9BURK</name>
<gene>
    <name evidence="2" type="ORF">FAZ98_04100</name>
</gene>
<protein>
    <submittedName>
        <fullName evidence="2">Glycosyltransferase</fullName>
    </submittedName>
</protein>
<dbReference type="PANTHER" id="PTHR45947:SF3">
    <property type="entry name" value="SULFOQUINOVOSYL TRANSFERASE SQD2"/>
    <property type="match status" value="1"/>
</dbReference>
<dbReference type="InterPro" id="IPR050194">
    <property type="entry name" value="Glycosyltransferase_grp1"/>
</dbReference>